<dbReference type="PANTHER" id="PTHR30489:SF0">
    <property type="entry name" value="LIPOPROTEIN-RELEASING SYSTEM TRANSMEMBRANE PROTEIN LOLE"/>
    <property type="match status" value="1"/>
</dbReference>
<evidence type="ECO:0000256" key="4">
    <source>
        <dbReference type="ARBA" id="ARBA00022692"/>
    </source>
</evidence>
<feature type="transmembrane region" description="Helical" evidence="7">
    <location>
        <begin position="384"/>
        <end position="403"/>
    </location>
</feature>
<keyword evidence="11" id="KW-1185">Reference proteome</keyword>
<name>A0A4R2NT28_9FLAO</name>
<evidence type="ECO:0000256" key="2">
    <source>
        <dbReference type="ARBA" id="ARBA00005236"/>
    </source>
</evidence>
<comment type="similarity">
    <text evidence="2">Belongs to the ABC-4 integral membrane protein family. LolC/E subfamily.</text>
</comment>
<dbReference type="Pfam" id="PF02687">
    <property type="entry name" value="FtsX"/>
    <property type="match status" value="1"/>
</dbReference>
<evidence type="ECO:0000259" key="9">
    <source>
        <dbReference type="Pfam" id="PF12704"/>
    </source>
</evidence>
<dbReference type="OrthoDB" id="9770036at2"/>
<dbReference type="Proteomes" id="UP000294564">
    <property type="component" value="Unassembled WGS sequence"/>
</dbReference>
<dbReference type="InterPro" id="IPR051447">
    <property type="entry name" value="Lipoprotein-release_system"/>
</dbReference>
<feature type="transmembrane region" description="Helical" evidence="7">
    <location>
        <begin position="25"/>
        <end position="46"/>
    </location>
</feature>
<evidence type="ECO:0000313" key="11">
    <source>
        <dbReference type="Proteomes" id="UP000294564"/>
    </source>
</evidence>
<feature type="domain" description="MacB-like periplasmic core" evidence="9">
    <location>
        <begin position="24"/>
        <end position="260"/>
    </location>
</feature>
<evidence type="ECO:0000256" key="3">
    <source>
        <dbReference type="ARBA" id="ARBA00022475"/>
    </source>
</evidence>
<keyword evidence="6 7" id="KW-0472">Membrane</keyword>
<dbReference type="EMBL" id="SLXM01000004">
    <property type="protein sequence ID" value="TCP25159.1"/>
    <property type="molecule type" value="Genomic_DNA"/>
</dbReference>
<evidence type="ECO:0000256" key="7">
    <source>
        <dbReference type="SAM" id="Phobius"/>
    </source>
</evidence>
<keyword evidence="5 7" id="KW-1133">Transmembrane helix</keyword>
<dbReference type="Pfam" id="PF12704">
    <property type="entry name" value="MacB_PCD"/>
    <property type="match status" value="1"/>
</dbReference>
<keyword evidence="10" id="KW-0449">Lipoprotein</keyword>
<evidence type="ECO:0000256" key="5">
    <source>
        <dbReference type="ARBA" id="ARBA00022989"/>
    </source>
</evidence>
<comment type="caution">
    <text evidence="10">The sequence shown here is derived from an EMBL/GenBank/DDBJ whole genome shotgun (WGS) entry which is preliminary data.</text>
</comment>
<feature type="domain" description="ABC3 transporter permease C-terminal" evidence="8">
    <location>
        <begin position="290"/>
        <end position="413"/>
    </location>
</feature>
<dbReference type="InterPro" id="IPR003838">
    <property type="entry name" value="ABC3_permease_C"/>
</dbReference>
<reference evidence="10 11" key="1">
    <citation type="submission" date="2019-03" db="EMBL/GenBank/DDBJ databases">
        <title>Genomic Encyclopedia of Type Strains, Phase IV (KMG-IV): sequencing the most valuable type-strain genomes for metagenomic binning, comparative biology and taxonomic classification.</title>
        <authorList>
            <person name="Goeker M."/>
        </authorList>
    </citation>
    <scope>NUCLEOTIDE SEQUENCE [LARGE SCALE GENOMIC DNA]</scope>
    <source>
        <strain evidence="10 11">DSM 14836</strain>
    </source>
</reference>
<dbReference type="RefSeq" id="WP_132794543.1">
    <property type="nucleotide sequence ID" value="NZ_SLXM01000004.1"/>
</dbReference>
<organism evidence="10 11">
    <name type="scientific">Tenacibaculum skagerrakense</name>
    <dbReference type="NCBI Taxonomy" id="186571"/>
    <lineage>
        <taxon>Bacteria</taxon>
        <taxon>Pseudomonadati</taxon>
        <taxon>Bacteroidota</taxon>
        <taxon>Flavobacteriia</taxon>
        <taxon>Flavobacteriales</taxon>
        <taxon>Flavobacteriaceae</taxon>
        <taxon>Tenacibaculum</taxon>
    </lineage>
</organism>
<keyword evidence="3" id="KW-1003">Cell membrane</keyword>
<dbReference type="PANTHER" id="PTHR30489">
    <property type="entry name" value="LIPOPROTEIN-RELEASING SYSTEM TRANSMEMBRANE PROTEIN LOLE"/>
    <property type="match status" value="1"/>
</dbReference>
<accession>A0A4R2NT28</accession>
<comment type="subcellular location">
    <subcellularLocation>
        <location evidence="1">Cell membrane</location>
        <topology evidence="1">Multi-pass membrane protein</topology>
    </subcellularLocation>
</comment>
<evidence type="ECO:0000256" key="1">
    <source>
        <dbReference type="ARBA" id="ARBA00004651"/>
    </source>
</evidence>
<feature type="transmembrane region" description="Helical" evidence="7">
    <location>
        <begin position="286"/>
        <end position="312"/>
    </location>
</feature>
<proteinExistence type="inferred from homology"/>
<dbReference type="GO" id="GO:0044874">
    <property type="term" value="P:lipoprotein localization to outer membrane"/>
    <property type="evidence" value="ECO:0007669"/>
    <property type="project" value="TreeGrafter"/>
</dbReference>
<keyword evidence="4 7" id="KW-0812">Transmembrane</keyword>
<sequence length="420" mass="46321">MVNWSVILSIAKTHLLSKIKQTSTAAMGVMFGIGAYITLVSFMTGLNTMLDDLIINQTPHIHIYNEIKPSKKQPVDLYKETQNTFNIVHSIKPKLSQKKIHNALPIIQYLKTKKNIRGVIPQVKATIFYIAGSIELGGSLKGIHPLEEAKLFNLEDYVVKGTLQGLQQNNNGIILGKGIAEKMSLKVGNRIQISTINGDVFPLKIVGFYQSGIAEIDNIQSFVNLKTAQRIIGKSEDYITDINIKLHDISEAVSLSKKIENQFRVTAVDIETANAQFETGTSIRNLITYAVSITLLIVAGFGIYNILNMLIYEKMNDIAILKATGFSGIDVQLIFMSQAMIIGIVGGILGLLVGYLLAKFISTIPFETEALPTINTYPVNLDPMFFIIGISFALISTFLAGYLPSRKAKKIDPVKIIRGQ</sequence>
<protein>
    <submittedName>
        <fullName evidence="10">Lipoprotein-releasing system permease protein</fullName>
    </submittedName>
</protein>
<dbReference type="InterPro" id="IPR025857">
    <property type="entry name" value="MacB_PCD"/>
</dbReference>
<dbReference type="GO" id="GO:0098797">
    <property type="term" value="C:plasma membrane protein complex"/>
    <property type="evidence" value="ECO:0007669"/>
    <property type="project" value="TreeGrafter"/>
</dbReference>
<dbReference type="AlphaFoldDB" id="A0A4R2NT28"/>
<evidence type="ECO:0000259" key="8">
    <source>
        <dbReference type="Pfam" id="PF02687"/>
    </source>
</evidence>
<evidence type="ECO:0000313" key="10">
    <source>
        <dbReference type="EMBL" id="TCP25159.1"/>
    </source>
</evidence>
<feature type="transmembrane region" description="Helical" evidence="7">
    <location>
        <begin position="333"/>
        <end position="358"/>
    </location>
</feature>
<evidence type="ECO:0000256" key="6">
    <source>
        <dbReference type="ARBA" id="ARBA00023136"/>
    </source>
</evidence>
<gene>
    <name evidence="10" type="ORF">EV195_104192</name>
</gene>